<sequence length="296" mass="32208">MHPQLQQELVASTGPLPGRQLVDVRAVGGGCIHQAWCLTMANGERLFAKSGNLKAMALFEVEAEALEALHAHADPDWLVVPKPLSLSALPSGAVLLLPWLELSGCDQRALGRGLALLHQASEAAAPQRFGWDRDGYIGAGPQPGGWRDGWGACFVELRLQPQLALARDLSLSGEWLDRLLTGLRQRLEGHAPKPALVHGDLWGGNAGALNDGRGALYDPACWLADREVDLAMTRMFGGFSATFYGAYKEVLPLRSGWEERVEIYNLYHLLNHANLFGGGYVSQSQDCLKRLARTIT</sequence>
<dbReference type="eggNOG" id="COG3001">
    <property type="taxonomic scope" value="Bacteria"/>
</dbReference>
<accession>Q7U4L1</accession>
<dbReference type="EMBL" id="BX569694">
    <property type="protein sequence ID" value="CAE08571.1"/>
    <property type="molecule type" value="Genomic_DNA"/>
</dbReference>
<dbReference type="PIRSF" id="PIRSF006221">
    <property type="entry name" value="Ketosamine-3-kinase"/>
    <property type="match status" value="1"/>
</dbReference>
<name>Q7U4L1_PARMW</name>
<evidence type="ECO:0008006" key="4">
    <source>
        <dbReference type="Google" id="ProtNLM"/>
    </source>
</evidence>
<dbReference type="PANTHER" id="PTHR12149">
    <property type="entry name" value="FRUCTOSAMINE 3 KINASE-RELATED PROTEIN"/>
    <property type="match status" value="1"/>
</dbReference>
<dbReference type="InterPro" id="IPR016477">
    <property type="entry name" value="Fructo-/Ketosamine-3-kinase"/>
</dbReference>
<protein>
    <recommendedName>
        <fullName evidence="4">Fructosamine kinase</fullName>
    </recommendedName>
</protein>
<dbReference type="GO" id="GO:0016301">
    <property type="term" value="F:kinase activity"/>
    <property type="evidence" value="ECO:0007669"/>
    <property type="project" value="UniProtKB-UniRule"/>
</dbReference>
<keyword evidence="1" id="KW-0418">Kinase</keyword>
<proteinExistence type="inferred from homology"/>
<evidence type="ECO:0000313" key="2">
    <source>
        <dbReference type="EMBL" id="CAE08571.1"/>
    </source>
</evidence>
<reference evidence="2 3" key="1">
    <citation type="journal article" date="2003" name="Nature">
        <title>The genome of a motile marine Synechococcus.</title>
        <authorList>
            <person name="Palenik B."/>
            <person name="Brahamsha B."/>
            <person name="Larimer F."/>
            <person name="Land M."/>
            <person name="Hauser L."/>
            <person name="Chain P."/>
            <person name="Lamerdin J."/>
            <person name="Regala W."/>
            <person name="Allen E.A."/>
            <person name="McCarren J."/>
            <person name="Paulsen I."/>
            <person name="Dufresne A."/>
            <person name="Partensky F."/>
            <person name="Webb E."/>
            <person name="Waterbury J."/>
        </authorList>
    </citation>
    <scope>NUCLEOTIDE SEQUENCE [LARGE SCALE GENOMIC DNA]</scope>
    <source>
        <strain evidence="2 3">WH8102</strain>
    </source>
</reference>
<dbReference type="Gene3D" id="3.30.200.20">
    <property type="entry name" value="Phosphorylase Kinase, domain 1"/>
    <property type="match status" value="1"/>
</dbReference>
<keyword evidence="1" id="KW-0808">Transferase</keyword>
<dbReference type="Proteomes" id="UP000001422">
    <property type="component" value="Chromosome"/>
</dbReference>
<dbReference type="STRING" id="84588.SYNW2056"/>
<dbReference type="PANTHER" id="PTHR12149:SF8">
    <property type="entry name" value="PROTEIN-RIBULOSAMINE 3-KINASE"/>
    <property type="match status" value="1"/>
</dbReference>
<dbReference type="AlphaFoldDB" id="Q7U4L1"/>
<comment type="similarity">
    <text evidence="1">Belongs to the fructosamine kinase family.</text>
</comment>
<dbReference type="SUPFAM" id="SSF56112">
    <property type="entry name" value="Protein kinase-like (PK-like)"/>
    <property type="match status" value="1"/>
</dbReference>
<dbReference type="HOGENOM" id="CLU_036517_0_1_3"/>
<organism evidence="2 3">
    <name type="scientific">Parasynechococcus marenigrum (strain WH8102)</name>
    <dbReference type="NCBI Taxonomy" id="84588"/>
    <lineage>
        <taxon>Bacteria</taxon>
        <taxon>Bacillati</taxon>
        <taxon>Cyanobacteriota</taxon>
        <taxon>Cyanophyceae</taxon>
        <taxon>Synechococcales</taxon>
        <taxon>Prochlorococcaceae</taxon>
        <taxon>Parasynechococcus</taxon>
        <taxon>Parasynechococcus marenigrum</taxon>
    </lineage>
</organism>
<evidence type="ECO:0000256" key="1">
    <source>
        <dbReference type="PIRNR" id="PIRNR006221"/>
    </source>
</evidence>
<dbReference type="InterPro" id="IPR011009">
    <property type="entry name" value="Kinase-like_dom_sf"/>
</dbReference>
<gene>
    <name evidence="2" type="ordered locus">SYNW2056</name>
</gene>
<evidence type="ECO:0000313" key="3">
    <source>
        <dbReference type="Proteomes" id="UP000001422"/>
    </source>
</evidence>
<keyword evidence="3" id="KW-1185">Reference proteome</keyword>
<dbReference type="Gene3D" id="3.90.1200.10">
    <property type="match status" value="1"/>
</dbReference>
<dbReference type="Pfam" id="PF03881">
    <property type="entry name" value="Fructosamin_kin"/>
    <property type="match status" value="1"/>
</dbReference>
<dbReference type="KEGG" id="syw:SYNW2056"/>